<evidence type="ECO:0000256" key="1">
    <source>
        <dbReference type="SAM" id="Phobius"/>
    </source>
</evidence>
<reference evidence="2 3" key="1">
    <citation type="submission" date="2023-10" db="EMBL/GenBank/DDBJ databases">
        <title>Draft genome sequence of Xylaria bambusicola isolate GMP-LS, the root and basal stem rot pathogen of sugarcane in Indonesia.</title>
        <authorList>
            <person name="Selvaraj P."/>
            <person name="Muralishankar V."/>
            <person name="Muruganantham S."/>
            <person name="Sp S."/>
            <person name="Haryani S."/>
            <person name="Lau K.J.X."/>
            <person name="Naqvi N.I."/>
        </authorList>
    </citation>
    <scope>NUCLEOTIDE SEQUENCE [LARGE SCALE GENOMIC DNA]</scope>
    <source>
        <strain evidence="2">GMP-LS</strain>
    </source>
</reference>
<keyword evidence="1" id="KW-0812">Transmembrane</keyword>
<feature type="transmembrane region" description="Helical" evidence="1">
    <location>
        <begin position="24"/>
        <end position="45"/>
    </location>
</feature>
<protein>
    <submittedName>
        <fullName evidence="2">Uncharacterized protein</fullName>
    </submittedName>
</protein>
<gene>
    <name evidence="2" type="ORF">RRF57_011065</name>
</gene>
<dbReference type="Proteomes" id="UP001305414">
    <property type="component" value="Unassembled WGS sequence"/>
</dbReference>
<keyword evidence="1" id="KW-0472">Membrane</keyword>
<sequence>MYTAVRAFALVAGAQRYRMACRTVVIETASALAIPLAVLPILGFLAAETLFVIPAALLCPRELVLVRVAAFAALGPSTGRELSRCWTAIELSPIFAFLAVAPEARR</sequence>
<keyword evidence="1" id="KW-1133">Transmembrane helix</keyword>
<keyword evidence="3" id="KW-1185">Reference proteome</keyword>
<organism evidence="2 3">
    <name type="scientific">Xylaria bambusicola</name>
    <dbReference type="NCBI Taxonomy" id="326684"/>
    <lineage>
        <taxon>Eukaryota</taxon>
        <taxon>Fungi</taxon>
        <taxon>Dikarya</taxon>
        <taxon>Ascomycota</taxon>
        <taxon>Pezizomycotina</taxon>
        <taxon>Sordariomycetes</taxon>
        <taxon>Xylariomycetidae</taxon>
        <taxon>Xylariales</taxon>
        <taxon>Xylariaceae</taxon>
        <taxon>Xylaria</taxon>
    </lineage>
</organism>
<evidence type="ECO:0000313" key="2">
    <source>
        <dbReference type="EMBL" id="KAK5635354.1"/>
    </source>
</evidence>
<accession>A0AAN7V290</accession>
<name>A0AAN7V290_9PEZI</name>
<proteinExistence type="predicted"/>
<dbReference type="EMBL" id="JAWHQM010000052">
    <property type="protein sequence ID" value="KAK5635354.1"/>
    <property type="molecule type" value="Genomic_DNA"/>
</dbReference>
<evidence type="ECO:0000313" key="3">
    <source>
        <dbReference type="Proteomes" id="UP001305414"/>
    </source>
</evidence>
<dbReference type="AlphaFoldDB" id="A0AAN7V290"/>
<comment type="caution">
    <text evidence="2">The sequence shown here is derived from an EMBL/GenBank/DDBJ whole genome shotgun (WGS) entry which is preliminary data.</text>
</comment>